<accession>A0ABN6SMN9</accession>
<keyword evidence="2" id="KW-1185">Reference proteome</keyword>
<dbReference type="EMBL" id="AP026803">
    <property type="protein sequence ID" value="BDR60929.1"/>
    <property type="molecule type" value="Genomic_DNA"/>
</dbReference>
<name>A0ABN6SMN9_9LACO</name>
<gene>
    <name evidence="1" type="ORF">KIM322_11900</name>
</gene>
<dbReference type="RefSeq" id="WP_317637169.1">
    <property type="nucleotide sequence ID" value="NZ_AP026803.1"/>
</dbReference>
<reference evidence="1 2" key="1">
    <citation type="journal article" date="2023" name="Microbiol. Spectr.">
        <title>Symbiosis of Carpenter Bees with Uncharacterized Lactic Acid Bacteria Showing NAD Auxotrophy.</title>
        <authorList>
            <person name="Kawasaki S."/>
            <person name="Ozawa K."/>
            <person name="Mori T."/>
            <person name="Yamamoto A."/>
            <person name="Ito M."/>
            <person name="Ohkuma M."/>
            <person name="Sakamoto M."/>
            <person name="Matsutani M."/>
        </authorList>
    </citation>
    <scope>NUCLEOTIDE SEQUENCE [LARGE SCALE GENOMIC DNA]</scope>
    <source>
        <strain evidence="1 2">Kim32-2</strain>
    </source>
</reference>
<proteinExistence type="predicted"/>
<evidence type="ECO:0000313" key="2">
    <source>
        <dbReference type="Proteomes" id="UP001321741"/>
    </source>
</evidence>
<organism evidence="1 2">
    <name type="scientific">Lactobacillus xylocopicola</name>
    <dbReference type="NCBI Taxonomy" id="2976676"/>
    <lineage>
        <taxon>Bacteria</taxon>
        <taxon>Bacillati</taxon>
        <taxon>Bacillota</taxon>
        <taxon>Bacilli</taxon>
        <taxon>Lactobacillales</taxon>
        <taxon>Lactobacillaceae</taxon>
        <taxon>Lactobacillus</taxon>
    </lineage>
</organism>
<evidence type="ECO:0000313" key="1">
    <source>
        <dbReference type="EMBL" id="BDR60929.1"/>
    </source>
</evidence>
<protein>
    <submittedName>
        <fullName evidence="1">Uncharacterized protein</fullName>
    </submittedName>
</protein>
<dbReference type="SUPFAM" id="SSF52540">
    <property type="entry name" value="P-loop containing nucleoside triphosphate hydrolases"/>
    <property type="match status" value="1"/>
</dbReference>
<dbReference type="Proteomes" id="UP001321741">
    <property type="component" value="Chromosome"/>
</dbReference>
<dbReference type="Gene3D" id="3.40.50.300">
    <property type="entry name" value="P-loop containing nucleotide triphosphate hydrolases"/>
    <property type="match status" value="1"/>
</dbReference>
<dbReference type="InterPro" id="IPR027417">
    <property type="entry name" value="P-loop_NTPase"/>
</dbReference>
<sequence>MQPEILLLDEITSNLDEKSIDRLYKMIVKYLPQTTVISIVHRTAELQYYDEVVRLPENM</sequence>